<dbReference type="EMBL" id="JACXVP010000003">
    <property type="protein sequence ID" value="KAG5616978.1"/>
    <property type="molecule type" value="Genomic_DNA"/>
</dbReference>
<reference evidence="1 2" key="1">
    <citation type="submission" date="2020-09" db="EMBL/GenBank/DDBJ databases">
        <title>De no assembly of potato wild relative species, Solanum commersonii.</title>
        <authorList>
            <person name="Cho K."/>
        </authorList>
    </citation>
    <scope>NUCLEOTIDE SEQUENCE [LARGE SCALE GENOMIC DNA]</scope>
    <source>
        <strain evidence="1">LZ3.2</strain>
        <tissue evidence="1">Leaf</tissue>
    </source>
</reference>
<keyword evidence="2" id="KW-1185">Reference proteome</keyword>
<gene>
    <name evidence="1" type="ORF">H5410_016802</name>
</gene>
<dbReference type="AlphaFoldDB" id="A0A9J5ZYB2"/>
<comment type="caution">
    <text evidence="1">The sequence shown here is derived from an EMBL/GenBank/DDBJ whole genome shotgun (WGS) entry which is preliminary data.</text>
</comment>
<dbReference type="Proteomes" id="UP000824120">
    <property type="component" value="Chromosome 3"/>
</dbReference>
<name>A0A9J5ZYB2_SOLCO</name>
<proteinExistence type="predicted"/>
<sequence>MKFTPSGESYSALLQKLKKIVSDWVYPTTSSIQLACVSKPMKDASIIQALDTKTDNCRTLKGLIEKLINYGVVAVTDDQNAPMRLITHF</sequence>
<evidence type="ECO:0000313" key="1">
    <source>
        <dbReference type="EMBL" id="KAG5616978.1"/>
    </source>
</evidence>
<protein>
    <submittedName>
        <fullName evidence="1">Uncharacterized protein</fullName>
    </submittedName>
</protein>
<accession>A0A9J5ZYB2</accession>
<evidence type="ECO:0000313" key="2">
    <source>
        <dbReference type="Proteomes" id="UP000824120"/>
    </source>
</evidence>
<organism evidence="1 2">
    <name type="scientific">Solanum commersonii</name>
    <name type="common">Commerson's wild potato</name>
    <name type="synonym">Commerson's nightshade</name>
    <dbReference type="NCBI Taxonomy" id="4109"/>
    <lineage>
        <taxon>Eukaryota</taxon>
        <taxon>Viridiplantae</taxon>
        <taxon>Streptophyta</taxon>
        <taxon>Embryophyta</taxon>
        <taxon>Tracheophyta</taxon>
        <taxon>Spermatophyta</taxon>
        <taxon>Magnoliopsida</taxon>
        <taxon>eudicotyledons</taxon>
        <taxon>Gunneridae</taxon>
        <taxon>Pentapetalae</taxon>
        <taxon>asterids</taxon>
        <taxon>lamiids</taxon>
        <taxon>Solanales</taxon>
        <taxon>Solanaceae</taxon>
        <taxon>Solanoideae</taxon>
        <taxon>Solaneae</taxon>
        <taxon>Solanum</taxon>
    </lineage>
</organism>